<dbReference type="RefSeq" id="WP_367852770.1">
    <property type="nucleotide sequence ID" value="NZ_JBFOHK010000001.1"/>
</dbReference>
<sequence length="458" mass="50818">MKPISLRHRLTWLIIGVMVVVLIPLGVLSYQRERLEMNQLLDGRLAEAGRTLGVLVEHNAPDLDHATVTPDVNNSGALIVTVHRHNYEPDVGFQVYDRQGRPVVTTSNFADLPAPRAELHGFDNITHDGYRWRTFVLQNRAGLVIRIGERYDNRQDITRGLMLEHALPLLIGLPLLALLTGLAVRQGLRPLELLTRQLATRTPGSRQPVSDEQGPREIKPLIATLNRLLGRLEDAIERERRMNADVAHELRTPLAATMLHLESAAIATDPEDARFALQNARQGTTRLARRIEQIMAMARLEAGAAAEERSPQDLVALVTGVIEELAPLIAEKDIALSLLHDGTSLYVPGHEVALIAMLRNLIENAMRYVKHGGQVEVALSRGDDDAIVDISDDGPGIPADRREAVFERFRREVRDESRGYGLGLNIVRRAAQLHNARIDLLDSACGHGLHVRISLPMS</sequence>
<dbReference type="PANTHER" id="PTHR45436">
    <property type="entry name" value="SENSOR HISTIDINE KINASE YKOH"/>
    <property type="match status" value="1"/>
</dbReference>
<dbReference type="InterPro" id="IPR003594">
    <property type="entry name" value="HATPase_dom"/>
</dbReference>
<evidence type="ECO:0000313" key="17">
    <source>
        <dbReference type="Proteomes" id="UP001556220"/>
    </source>
</evidence>
<keyword evidence="5" id="KW-0808">Transferase</keyword>
<evidence type="ECO:0000256" key="1">
    <source>
        <dbReference type="ARBA" id="ARBA00000085"/>
    </source>
</evidence>
<dbReference type="InterPro" id="IPR013727">
    <property type="entry name" value="2CSK_N"/>
</dbReference>
<feature type="transmembrane region" description="Helical" evidence="13">
    <location>
        <begin position="166"/>
        <end position="184"/>
    </location>
</feature>
<dbReference type="InterPro" id="IPR003660">
    <property type="entry name" value="HAMP_dom"/>
</dbReference>
<reference evidence="16 17" key="1">
    <citation type="submission" date="2024-06" db="EMBL/GenBank/DDBJ databases">
        <authorList>
            <person name="Woo H."/>
        </authorList>
    </citation>
    <scope>NUCLEOTIDE SEQUENCE [LARGE SCALE GENOMIC DNA]</scope>
    <source>
        <strain evidence="16 17">Si-c</strain>
    </source>
</reference>
<dbReference type="SUPFAM" id="SSF47384">
    <property type="entry name" value="Homodimeric domain of signal transducing histidine kinase"/>
    <property type="match status" value="1"/>
</dbReference>
<feature type="domain" description="HAMP" evidence="15">
    <location>
        <begin position="185"/>
        <end position="237"/>
    </location>
</feature>
<dbReference type="Gene3D" id="1.10.287.130">
    <property type="match status" value="1"/>
</dbReference>
<evidence type="ECO:0000256" key="3">
    <source>
        <dbReference type="ARBA" id="ARBA00012438"/>
    </source>
</evidence>
<gene>
    <name evidence="16" type="ORF">ABQJ54_02945</name>
</gene>
<keyword evidence="4" id="KW-0597">Phosphoprotein</keyword>
<keyword evidence="17" id="KW-1185">Reference proteome</keyword>
<dbReference type="InterPro" id="IPR036890">
    <property type="entry name" value="HATPase_C_sf"/>
</dbReference>
<dbReference type="Gene3D" id="3.30.565.10">
    <property type="entry name" value="Histidine kinase-like ATPase, C-terminal domain"/>
    <property type="match status" value="1"/>
</dbReference>
<proteinExistence type="predicted"/>
<keyword evidence="6 13" id="KW-0812">Transmembrane</keyword>
<protein>
    <recommendedName>
        <fullName evidence="3">histidine kinase</fullName>
        <ecNumber evidence="3">2.7.13.3</ecNumber>
    </recommendedName>
</protein>
<accession>A0ABV3QAT6</accession>
<dbReference type="PANTHER" id="PTHR45436:SF14">
    <property type="entry name" value="SENSOR PROTEIN QSEC"/>
    <property type="match status" value="1"/>
</dbReference>
<dbReference type="PRINTS" id="PR00344">
    <property type="entry name" value="BCTRLSENSOR"/>
</dbReference>
<evidence type="ECO:0000256" key="4">
    <source>
        <dbReference type="ARBA" id="ARBA00022553"/>
    </source>
</evidence>
<dbReference type="Pfam" id="PF02518">
    <property type="entry name" value="HATPase_c"/>
    <property type="match status" value="1"/>
</dbReference>
<evidence type="ECO:0000256" key="10">
    <source>
        <dbReference type="ARBA" id="ARBA00022989"/>
    </source>
</evidence>
<dbReference type="CDD" id="cd00075">
    <property type="entry name" value="HATPase"/>
    <property type="match status" value="1"/>
</dbReference>
<comment type="catalytic activity">
    <reaction evidence="1">
        <text>ATP + protein L-histidine = ADP + protein N-phospho-L-histidine.</text>
        <dbReference type="EC" id="2.7.13.3"/>
    </reaction>
</comment>
<keyword evidence="9" id="KW-0067">ATP-binding</keyword>
<keyword evidence="7" id="KW-0547">Nucleotide-binding</keyword>
<dbReference type="InterPro" id="IPR003661">
    <property type="entry name" value="HisK_dim/P_dom"/>
</dbReference>
<name>A0ABV3QAT6_9GAMM</name>
<keyword evidence="12 13" id="KW-0472">Membrane</keyword>
<dbReference type="EC" id="2.7.13.3" evidence="3"/>
<dbReference type="InterPro" id="IPR036097">
    <property type="entry name" value="HisK_dim/P_sf"/>
</dbReference>
<evidence type="ECO:0000256" key="5">
    <source>
        <dbReference type="ARBA" id="ARBA00022679"/>
    </source>
</evidence>
<evidence type="ECO:0000256" key="12">
    <source>
        <dbReference type="ARBA" id="ARBA00023136"/>
    </source>
</evidence>
<evidence type="ECO:0000259" key="14">
    <source>
        <dbReference type="PROSITE" id="PS50109"/>
    </source>
</evidence>
<dbReference type="Pfam" id="PF00512">
    <property type="entry name" value="HisKA"/>
    <property type="match status" value="1"/>
</dbReference>
<feature type="transmembrane region" description="Helical" evidence="13">
    <location>
        <begin position="12"/>
        <end position="30"/>
    </location>
</feature>
<dbReference type="PROSITE" id="PS50109">
    <property type="entry name" value="HIS_KIN"/>
    <property type="match status" value="1"/>
</dbReference>
<dbReference type="GO" id="GO:0016301">
    <property type="term" value="F:kinase activity"/>
    <property type="evidence" value="ECO:0007669"/>
    <property type="project" value="UniProtKB-KW"/>
</dbReference>
<evidence type="ECO:0000259" key="15">
    <source>
        <dbReference type="PROSITE" id="PS50885"/>
    </source>
</evidence>
<evidence type="ECO:0000256" key="6">
    <source>
        <dbReference type="ARBA" id="ARBA00022692"/>
    </source>
</evidence>
<evidence type="ECO:0000256" key="11">
    <source>
        <dbReference type="ARBA" id="ARBA00023012"/>
    </source>
</evidence>
<organism evidence="16 17">
    <name type="scientific">Rhodanobacter lycopersici</name>
    <dbReference type="NCBI Taxonomy" id="3162487"/>
    <lineage>
        <taxon>Bacteria</taxon>
        <taxon>Pseudomonadati</taxon>
        <taxon>Pseudomonadota</taxon>
        <taxon>Gammaproteobacteria</taxon>
        <taxon>Lysobacterales</taxon>
        <taxon>Rhodanobacteraceae</taxon>
        <taxon>Rhodanobacter</taxon>
    </lineage>
</organism>
<feature type="domain" description="Histidine kinase" evidence="14">
    <location>
        <begin position="245"/>
        <end position="458"/>
    </location>
</feature>
<comment type="caution">
    <text evidence="16">The sequence shown here is derived from an EMBL/GenBank/DDBJ whole genome shotgun (WGS) entry which is preliminary data.</text>
</comment>
<dbReference type="SMART" id="SM00388">
    <property type="entry name" value="HisKA"/>
    <property type="match status" value="1"/>
</dbReference>
<dbReference type="InterPro" id="IPR050428">
    <property type="entry name" value="TCS_sensor_his_kinase"/>
</dbReference>
<keyword evidence="11" id="KW-0902">Two-component regulatory system</keyword>
<evidence type="ECO:0000313" key="16">
    <source>
        <dbReference type="EMBL" id="MEW9570694.1"/>
    </source>
</evidence>
<dbReference type="InterPro" id="IPR005467">
    <property type="entry name" value="His_kinase_dom"/>
</dbReference>
<dbReference type="InterPro" id="IPR004358">
    <property type="entry name" value="Sig_transdc_His_kin-like_C"/>
</dbReference>
<evidence type="ECO:0000256" key="9">
    <source>
        <dbReference type="ARBA" id="ARBA00022840"/>
    </source>
</evidence>
<dbReference type="SMART" id="SM00387">
    <property type="entry name" value="HATPase_c"/>
    <property type="match status" value="1"/>
</dbReference>
<evidence type="ECO:0000256" key="2">
    <source>
        <dbReference type="ARBA" id="ARBA00004141"/>
    </source>
</evidence>
<evidence type="ECO:0000256" key="13">
    <source>
        <dbReference type="SAM" id="Phobius"/>
    </source>
</evidence>
<dbReference type="Proteomes" id="UP001556220">
    <property type="component" value="Unassembled WGS sequence"/>
</dbReference>
<keyword evidence="10 13" id="KW-1133">Transmembrane helix</keyword>
<dbReference type="CDD" id="cd00082">
    <property type="entry name" value="HisKA"/>
    <property type="match status" value="1"/>
</dbReference>
<dbReference type="PROSITE" id="PS50885">
    <property type="entry name" value="HAMP"/>
    <property type="match status" value="1"/>
</dbReference>
<dbReference type="EMBL" id="JBFOHK010000001">
    <property type="protein sequence ID" value="MEW9570694.1"/>
    <property type="molecule type" value="Genomic_DNA"/>
</dbReference>
<keyword evidence="8 16" id="KW-0418">Kinase</keyword>
<evidence type="ECO:0000256" key="7">
    <source>
        <dbReference type="ARBA" id="ARBA00022741"/>
    </source>
</evidence>
<dbReference type="Pfam" id="PF08521">
    <property type="entry name" value="2CSK_N"/>
    <property type="match status" value="1"/>
</dbReference>
<comment type="subcellular location">
    <subcellularLocation>
        <location evidence="2">Membrane</location>
        <topology evidence="2">Multi-pass membrane protein</topology>
    </subcellularLocation>
</comment>
<dbReference type="SUPFAM" id="SSF55874">
    <property type="entry name" value="ATPase domain of HSP90 chaperone/DNA topoisomerase II/histidine kinase"/>
    <property type="match status" value="1"/>
</dbReference>
<evidence type="ECO:0000256" key="8">
    <source>
        <dbReference type="ARBA" id="ARBA00022777"/>
    </source>
</evidence>